<comment type="caution">
    <text evidence="1">The sequence shown here is derived from an EMBL/GenBank/DDBJ whole genome shotgun (WGS) entry which is preliminary data.</text>
</comment>
<evidence type="ECO:0000313" key="1">
    <source>
        <dbReference type="EMBL" id="ESS72940.1"/>
    </source>
</evidence>
<dbReference type="EMBL" id="AYLO01000040">
    <property type="protein sequence ID" value="ESS72940.1"/>
    <property type="molecule type" value="Genomic_DNA"/>
</dbReference>
<accession>V5BI05</accession>
<dbReference type="InterPro" id="IPR021953">
    <property type="entry name" value="DUF3570"/>
</dbReference>
<dbReference type="Pfam" id="PF12094">
    <property type="entry name" value="DUF3570"/>
    <property type="match status" value="1"/>
</dbReference>
<dbReference type="eggNOG" id="COG4313">
    <property type="taxonomic scope" value="Bacteria"/>
</dbReference>
<reference evidence="1 2" key="1">
    <citation type="journal article" date="2013" name="Genome Announc.">
        <title>Draft Genome Sequence of the Methanotrophic Gammaproteobacterium Methyloglobulus morosus DSM 22980 Strain KoM1.</title>
        <authorList>
            <person name="Poehlein A."/>
            <person name="Deutzmann J.S."/>
            <person name="Daniel R."/>
            <person name="Simeonova D.D."/>
        </authorList>
    </citation>
    <scope>NUCLEOTIDE SEQUENCE [LARGE SCALE GENOMIC DNA]</scope>
    <source>
        <strain evidence="1 2">KoM1</strain>
    </source>
</reference>
<dbReference type="PATRIC" id="fig|1116472.3.peg.1166"/>
<dbReference type="Proteomes" id="UP000017842">
    <property type="component" value="Unassembled WGS sequence"/>
</dbReference>
<proteinExistence type="predicted"/>
<gene>
    <name evidence="1" type="ORF">MGMO_41c00060</name>
</gene>
<keyword evidence="2" id="KW-1185">Reference proteome</keyword>
<sequence>MRDKEVVVAVINKNDKVSSLKALTATALSLPGILSPIAHAADGDEVDFQYSHYQEGKRDISVSEVDGSSSGISGTKSFNPIEVDSLHGSARVSLTDRVKFAFNYLQDTWGGATPMATVPYLASGNRAIKNTADALTGASPYAIAGAGLKNLFLGSRSNRLFQTDRVDPNTGLPVFKNDTRLTHVLATASPETRKQGDFKLSYDWDNAAVSVGGGISIEDDYDSRFGNIGGRFDFNQKQTTLNVDLSYTNSYTHATLDHDDYTKKSLLPSRQLTEIVGESGTTIEKTIIHGTRQDWATHFGLTQVVNKDVLLGADFSYTRSTGYQSNPYKGVAIAFVDNNPDSNTYGDLPPGVFPTQIAMFTEQRPDVRNQYAVGGRYVQYINALDAALHFDYRFSADDWGIQAHTFEGDWVQPLGSGWTVTPRIRYYSQDAADFYAPFLISQQRYTLDRLVDPNKLPAHYSSDQRLSGFGTLSGGLTVTKQFAKGLALETGFEYYTHQGGLKLGGGGESAYADFDYWVANAALKVNLSALGNSGAGHASHDGHAGHQHGAHEPAGVMFAHTLPKAGDFMVGYRYMWNSQGGDMLNGTSPVSDQAVVDRGCTETDTLGCFLTPESMSMSMHMLDLMYAPTDWLTLMLMPQFVDMQMGMRGLDGAQSIDIIPNNLGHHITHHIQNPHETGGIGDLGMYALVKLFDNGLHHVHATAGLSAPTGDVDLQIRRAHANDGGYHDYGMQLGSGTWDFKPSLTYTGQVDKFSWGAQANGIVRMEGKNKSGYRLGDMFQGMAWGGYNLTNWLTATVRGVYTVQGSIKGQYNGSSVGQFFNPNNPKEETGFIRVNSQLRFGPQDYPSNYGGRFWDVGFGLSAVVPSGDLAGNRFSVEWLQPVYTDFNGYQLDRDGALSATWGVAF</sequence>
<organism evidence="1 2">
    <name type="scientific">Methyloglobulus morosus KoM1</name>
    <dbReference type="NCBI Taxonomy" id="1116472"/>
    <lineage>
        <taxon>Bacteria</taxon>
        <taxon>Pseudomonadati</taxon>
        <taxon>Pseudomonadota</taxon>
        <taxon>Gammaproteobacteria</taxon>
        <taxon>Methylococcales</taxon>
        <taxon>Methylococcaceae</taxon>
        <taxon>Methyloglobulus</taxon>
    </lineage>
</organism>
<evidence type="ECO:0008006" key="3">
    <source>
        <dbReference type="Google" id="ProtNLM"/>
    </source>
</evidence>
<dbReference type="STRING" id="1116472.MGMO_41c00060"/>
<dbReference type="eggNOG" id="COG2831">
    <property type="taxonomic scope" value="Bacteria"/>
</dbReference>
<evidence type="ECO:0000313" key="2">
    <source>
        <dbReference type="Proteomes" id="UP000017842"/>
    </source>
</evidence>
<protein>
    <recommendedName>
        <fullName evidence="3">DUF3570 domain-containing protein</fullName>
    </recommendedName>
</protein>
<name>V5BI05_9GAMM</name>
<dbReference type="AlphaFoldDB" id="V5BI05"/>